<dbReference type="GO" id="GO:0006596">
    <property type="term" value="P:polyamine biosynthetic process"/>
    <property type="evidence" value="ECO:0007669"/>
    <property type="project" value="UniProtKB-KW"/>
</dbReference>
<keyword evidence="4" id="KW-0808">Transferase</keyword>
<feature type="compositionally biased region" description="Polar residues" evidence="2">
    <location>
        <begin position="1"/>
        <end position="12"/>
    </location>
</feature>
<keyword evidence="1" id="KW-0620">Polyamine biosynthesis</keyword>
<feature type="region of interest" description="Disordered" evidence="2">
    <location>
        <begin position="1"/>
        <end position="26"/>
    </location>
</feature>
<evidence type="ECO:0000256" key="2">
    <source>
        <dbReference type="SAM" id="MobiDB-lite"/>
    </source>
</evidence>
<evidence type="ECO:0000256" key="3">
    <source>
        <dbReference type="SAM" id="Phobius"/>
    </source>
</evidence>
<accession>A0A6G1HQG2</accession>
<dbReference type="NCBIfam" id="NF037959">
    <property type="entry name" value="MFS_SpdSyn"/>
    <property type="match status" value="1"/>
</dbReference>
<dbReference type="GO" id="GO:0032259">
    <property type="term" value="P:methylation"/>
    <property type="evidence" value="ECO:0007669"/>
    <property type="project" value="UniProtKB-KW"/>
</dbReference>
<keyword evidence="3" id="KW-0472">Membrane</keyword>
<dbReference type="FunFam" id="3.40.50.150:FF:000288">
    <property type="entry name" value="Spermine/spermidine synthase, putative"/>
    <property type="match status" value="1"/>
</dbReference>
<organism evidence="4 5">
    <name type="scientific">Trichodelitschia bisporula</name>
    <dbReference type="NCBI Taxonomy" id="703511"/>
    <lineage>
        <taxon>Eukaryota</taxon>
        <taxon>Fungi</taxon>
        <taxon>Dikarya</taxon>
        <taxon>Ascomycota</taxon>
        <taxon>Pezizomycotina</taxon>
        <taxon>Dothideomycetes</taxon>
        <taxon>Dothideomycetes incertae sedis</taxon>
        <taxon>Phaeotrichales</taxon>
        <taxon>Phaeotrichaceae</taxon>
        <taxon>Trichodelitschia</taxon>
    </lineage>
</organism>
<dbReference type="GO" id="GO:0008168">
    <property type="term" value="F:methyltransferase activity"/>
    <property type="evidence" value="ECO:0007669"/>
    <property type="project" value="UniProtKB-KW"/>
</dbReference>
<dbReference type="OrthoDB" id="2016285at2759"/>
<feature type="transmembrane region" description="Helical" evidence="3">
    <location>
        <begin position="129"/>
        <end position="145"/>
    </location>
</feature>
<reference evidence="4" key="1">
    <citation type="journal article" date="2020" name="Stud. Mycol.">
        <title>101 Dothideomycetes genomes: a test case for predicting lifestyles and emergence of pathogens.</title>
        <authorList>
            <person name="Haridas S."/>
            <person name="Albert R."/>
            <person name="Binder M."/>
            <person name="Bloem J."/>
            <person name="Labutti K."/>
            <person name="Salamov A."/>
            <person name="Andreopoulos B."/>
            <person name="Baker S."/>
            <person name="Barry K."/>
            <person name="Bills G."/>
            <person name="Bluhm B."/>
            <person name="Cannon C."/>
            <person name="Castanera R."/>
            <person name="Culley D."/>
            <person name="Daum C."/>
            <person name="Ezra D."/>
            <person name="Gonzalez J."/>
            <person name="Henrissat B."/>
            <person name="Kuo A."/>
            <person name="Liang C."/>
            <person name="Lipzen A."/>
            <person name="Lutzoni F."/>
            <person name="Magnuson J."/>
            <person name="Mondo S."/>
            <person name="Nolan M."/>
            <person name="Ohm R."/>
            <person name="Pangilinan J."/>
            <person name="Park H.-J."/>
            <person name="Ramirez L."/>
            <person name="Alfaro M."/>
            <person name="Sun H."/>
            <person name="Tritt A."/>
            <person name="Yoshinaga Y."/>
            <person name="Zwiers L.-H."/>
            <person name="Turgeon B."/>
            <person name="Goodwin S."/>
            <person name="Spatafora J."/>
            <person name="Crous P."/>
            <person name="Grigoriev I."/>
        </authorList>
    </citation>
    <scope>NUCLEOTIDE SEQUENCE</scope>
    <source>
        <strain evidence="4">CBS 262.69</strain>
    </source>
</reference>
<keyword evidence="3" id="KW-1133">Transmembrane helix</keyword>
<evidence type="ECO:0000313" key="5">
    <source>
        <dbReference type="Proteomes" id="UP000799640"/>
    </source>
</evidence>
<dbReference type="AlphaFoldDB" id="A0A6G1HQG2"/>
<dbReference type="Gene3D" id="3.40.50.150">
    <property type="entry name" value="Vaccinia Virus protein VP39"/>
    <property type="match status" value="1"/>
</dbReference>
<sequence length="570" mass="63309">MAGPSKRTTAPKPTQEPPSPSPPPPKWHTLSKTVAYLLLAAVASTASQYNLSPVYGSIPAATFHQQGVTITALAALMISRTSLKRYVPTNIHQYIPIQAFWMITFQWGLFKGSSYLGPTYGPLVTELLTFYPLLFMVFSATAILVDDLDFSRLGPTFAEAAPGIFCYVPFSFSEKLVRLSLPHVMGTTDFFTRSGLQLLIASLYAGLCRSPFLLIPLPSMLHTMFANPHYNSHYAIKALNRTLAEQNFTLLARQDSVTGYISVLEGNNDKFRVMRCDHSLLGGEWDVTPERAEIGQTRKETIYSVFTMLESVRLVERETPKADAENSALFIGLGVGTSPSAFIAHGINTTIVELDPMVHYYATQYFDLLANHTAVIEDAVPFVTSAAAEHPKSYDFIIHDVFTGGAEPTALFTFEFLTSLAALLKDDGVIAINYAGDMALPPPHIVLRTINAVFPTCRHYRDTSESESDTTFINMVVFCTPHLDRPLTFRRAVPRDHLGSLSRAQFVPPPASLEIVLPELKGGEAKYGKPEELILHRGGEQVIEKWHREAAGRHWRIMRTVLPDAVWENW</sequence>
<protein>
    <submittedName>
        <fullName evidence="4">S-adenosyl-L-methionine-dependent methyltransferase</fullName>
    </submittedName>
</protein>
<dbReference type="InterPro" id="IPR029063">
    <property type="entry name" value="SAM-dependent_MTases_sf"/>
</dbReference>
<dbReference type="EMBL" id="ML996701">
    <property type="protein sequence ID" value="KAF2398087.1"/>
    <property type="molecule type" value="Genomic_DNA"/>
</dbReference>
<dbReference type="PANTHER" id="PTHR43317">
    <property type="entry name" value="THERMOSPERMINE SYNTHASE ACAULIS5"/>
    <property type="match status" value="1"/>
</dbReference>
<feature type="transmembrane region" description="Helical" evidence="3">
    <location>
        <begin position="91"/>
        <end position="109"/>
    </location>
</feature>
<dbReference type="Proteomes" id="UP000799640">
    <property type="component" value="Unassembled WGS sequence"/>
</dbReference>
<dbReference type="SUPFAM" id="SSF53335">
    <property type="entry name" value="S-adenosyl-L-methionine-dependent methyltransferases"/>
    <property type="match status" value="1"/>
</dbReference>
<evidence type="ECO:0000313" key="4">
    <source>
        <dbReference type="EMBL" id="KAF2398087.1"/>
    </source>
</evidence>
<name>A0A6G1HQG2_9PEZI</name>
<keyword evidence="5" id="KW-1185">Reference proteome</keyword>
<keyword evidence="4" id="KW-0489">Methyltransferase</keyword>
<proteinExistence type="predicted"/>
<dbReference type="PANTHER" id="PTHR43317:SF1">
    <property type="entry name" value="THERMOSPERMINE SYNTHASE ACAULIS5"/>
    <property type="match status" value="1"/>
</dbReference>
<gene>
    <name evidence="4" type="ORF">EJ06DRAFT_497572</name>
</gene>
<evidence type="ECO:0000256" key="1">
    <source>
        <dbReference type="ARBA" id="ARBA00023115"/>
    </source>
</evidence>
<dbReference type="Pfam" id="PF01564">
    <property type="entry name" value="Spermine_synth"/>
    <property type="match status" value="1"/>
</dbReference>
<feature type="compositionally biased region" description="Pro residues" evidence="2">
    <location>
        <begin position="14"/>
        <end position="26"/>
    </location>
</feature>
<keyword evidence="3" id="KW-0812">Transmembrane</keyword>